<gene>
    <name evidence="2" type="ORF">DPMN_136732</name>
</gene>
<evidence type="ECO:0000313" key="3">
    <source>
        <dbReference type="Proteomes" id="UP000828390"/>
    </source>
</evidence>
<accession>A0A9D4G3D5</accession>
<name>A0A9D4G3D5_DREPO</name>
<dbReference type="EMBL" id="JAIWYP010000006">
    <property type="protein sequence ID" value="KAH3808379.1"/>
    <property type="molecule type" value="Genomic_DNA"/>
</dbReference>
<keyword evidence="3" id="KW-1185">Reference proteome</keyword>
<feature type="signal peptide" evidence="1">
    <location>
        <begin position="1"/>
        <end position="18"/>
    </location>
</feature>
<feature type="chain" id="PRO_5038562887" evidence="1">
    <location>
        <begin position="19"/>
        <end position="104"/>
    </location>
</feature>
<comment type="caution">
    <text evidence="2">The sequence shown here is derived from an EMBL/GenBank/DDBJ whole genome shotgun (WGS) entry which is preliminary data.</text>
</comment>
<reference evidence="2" key="2">
    <citation type="submission" date="2020-11" db="EMBL/GenBank/DDBJ databases">
        <authorList>
            <person name="McCartney M.A."/>
            <person name="Auch B."/>
            <person name="Kono T."/>
            <person name="Mallez S."/>
            <person name="Becker A."/>
            <person name="Gohl D.M."/>
            <person name="Silverstein K.A.T."/>
            <person name="Koren S."/>
            <person name="Bechman K.B."/>
            <person name="Herman A."/>
            <person name="Abrahante J.E."/>
            <person name="Garbe J."/>
        </authorList>
    </citation>
    <scope>NUCLEOTIDE SEQUENCE</scope>
    <source>
        <strain evidence="2">Duluth1</strain>
        <tissue evidence="2">Whole animal</tissue>
    </source>
</reference>
<evidence type="ECO:0000256" key="1">
    <source>
        <dbReference type="SAM" id="SignalP"/>
    </source>
</evidence>
<sequence length="104" mass="11300">MQLISILTLCVLACQVMSQGPGLFVPDPNDPNILRPVRLDETRPNIRVQPYEVDQPTESILPLIGLMLLVPYFLLRQTGSSTTSPGTLIPGSGGITIIREPVCC</sequence>
<reference evidence="2" key="1">
    <citation type="journal article" date="2019" name="bioRxiv">
        <title>The Genome of the Zebra Mussel, Dreissena polymorpha: A Resource for Invasive Species Research.</title>
        <authorList>
            <person name="McCartney M.A."/>
            <person name="Auch B."/>
            <person name="Kono T."/>
            <person name="Mallez S."/>
            <person name="Zhang Y."/>
            <person name="Obille A."/>
            <person name="Becker A."/>
            <person name="Abrahante J.E."/>
            <person name="Garbe J."/>
            <person name="Badalamenti J.P."/>
            <person name="Herman A."/>
            <person name="Mangelson H."/>
            <person name="Liachko I."/>
            <person name="Sullivan S."/>
            <person name="Sone E.D."/>
            <person name="Koren S."/>
            <person name="Silverstein K.A.T."/>
            <person name="Beckman K.B."/>
            <person name="Gohl D.M."/>
        </authorList>
    </citation>
    <scope>NUCLEOTIDE SEQUENCE</scope>
    <source>
        <strain evidence="2">Duluth1</strain>
        <tissue evidence="2">Whole animal</tissue>
    </source>
</reference>
<organism evidence="2 3">
    <name type="scientific">Dreissena polymorpha</name>
    <name type="common">Zebra mussel</name>
    <name type="synonym">Mytilus polymorpha</name>
    <dbReference type="NCBI Taxonomy" id="45954"/>
    <lineage>
        <taxon>Eukaryota</taxon>
        <taxon>Metazoa</taxon>
        <taxon>Spiralia</taxon>
        <taxon>Lophotrochozoa</taxon>
        <taxon>Mollusca</taxon>
        <taxon>Bivalvia</taxon>
        <taxon>Autobranchia</taxon>
        <taxon>Heteroconchia</taxon>
        <taxon>Euheterodonta</taxon>
        <taxon>Imparidentia</taxon>
        <taxon>Neoheterodontei</taxon>
        <taxon>Myida</taxon>
        <taxon>Dreissenoidea</taxon>
        <taxon>Dreissenidae</taxon>
        <taxon>Dreissena</taxon>
    </lineage>
</organism>
<dbReference type="Proteomes" id="UP000828390">
    <property type="component" value="Unassembled WGS sequence"/>
</dbReference>
<keyword evidence="1" id="KW-0732">Signal</keyword>
<protein>
    <submittedName>
        <fullName evidence="2">Uncharacterized protein</fullName>
    </submittedName>
</protein>
<dbReference type="AlphaFoldDB" id="A0A9D4G3D5"/>
<proteinExistence type="predicted"/>
<evidence type="ECO:0000313" key="2">
    <source>
        <dbReference type="EMBL" id="KAH3808379.1"/>
    </source>
</evidence>